<sequence length="216" mass="22623">MSLNNNDPVKPVETTPGSPLTTEEIGTTESMNAGRRKIARLGVGAPLVLTLASRSVLANQCLSNMLSGNLSDPTRDSICQKGWSPGGWGQPGGMIGSYTTLGAWQAIGYNYGTLKPNCSASQVSCYTGGTKMSGLPSWLNKDGVAGSTRVVDVLLNNSAYNVTRHLICAYFNAKLGELGGSFHYVMTVAQLQQLASGALLPPGGMSISAFLDSTWA</sequence>
<accession>A0ABS9K3X5</accession>
<feature type="compositionally biased region" description="Polar residues" evidence="1">
    <location>
        <begin position="15"/>
        <end position="30"/>
    </location>
</feature>
<gene>
    <name evidence="2" type="ORF">LZ012_12295</name>
</gene>
<dbReference type="EMBL" id="JAKLTN010000002">
    <property type="protein sequence ID" value="MCG2577775.1"/>
    <property type="molecule type" value="Genomic_DNA"/>
</dbReference>
<evidence type="ECO:0000313" key="3">
    <source>
        <dbReference type="Proteomes" id="UP001165384"/>
    </source>
</evidence>
<protein>
    <submittedName>
        <fullName evidence="2">Uncharacterized protein</fullName>
    </submittedName>
</protein>
<dbReference type="Proteomes" id="UP001165384">
    <property type="component" value="Unassembled WGS sequence"/>
</dbReference>
<reference evidence="2" key="1">
    <citation type="submission" date="2022-01" db="EMBL/GenBank/DDBJ databases">
        <authorList>
            <person name="Jo J.-H."/>
            <person name="Im W.-T."/>
        </authorList>
    </citation>
    <scope>NUCLEOTIDE SEQUENCE</scope>
    <source>
        <strain evidence="2">XY25</strain>
    </source>
</reference>
<name>A0ABS9K3X5_9RHOO</name>
<evidence type="ECO:0000313" key="2">
    <source>
        <dbReference type="EMBL" id="MCG2577775.1"/>
    </source>
</evidence>
<comment type="caution">
    <text evidence="2">The sequence shown here is derived from an EMBL/GenBank/DDBJ whole genome shotgun (WGS) entry which is preliminary data.</text>
</comment>
<dbReference type="RefSeq" id="WP_275711109.1">
    <property type="nucleotide sequence ID" value="NZ_JAKLTN010000002.1"/>
</dbReference>
<evidence type="ECO:0000256" key="1">
    <source>
        <dbReference type="SAM" id="MobiDB-lite"/>
    </source>
</evidence>
<organism evidence="2 3">
    <name type="scientific">Dechloromonas hankyongensis</name>
    <dbReference type="NCBI Taxonomy" id="2908002"/>
    <lineage>
        <taxon>Bacteria</taxon>
        <taxon>Pseudomonadati</taxon>
        <taxon>Pseudomonadota</taxon>
        <taxon>Betaproteobacteria</taxon>
        <taxon>Rhodocyclales</taxon>
        <taxon>Azonexaceae</taxon>
        <taxon>Dechloromonas</taxon>
    </lineage>
</organism>
<proteinExistence type="predicted"/>
<feature type="region of interest" description="Disordered" evidence="1">
    <location>
        <begin position="1"/>
        <end position="30"/>
    </location>
</feature>
<keyword evidence="3" id="KW-1185">Reference proteome</keyword>